<proteinExistence type="inferred from homology"/>
<evidence type="ECO:0000256" key="4">
    <source>
        <dbReference type="ARBA" id="ARBA00022519"/>
    </source>
</evidence>
<feature type="transmembrane region" description="Helical" evidence="8">
    <location>
        <begin position="166"/>
        <end position="185"/>
    </location>
</feature>
<dbReference type="Pfam" id="PF00528">
    <property type="entry name" value="BPD_transp_1"/>
    <property type="match status" value="2"/>
</dbReference>
<dbReference type="Proteomes" id="UP000542813">
    <property type="component" value="Unassembled WGS sequence"/>
</dbReference>
<dbReference type="InterPro" id="IPR000515">
    <property type="entry name" value="MetI-like"/>
</dbReference>
<evidence type="ECO:0000256" key="7">
    <source>
        <dbReference type="ARBA" id="ARBA00023136"/>
    </source>
</evidence>
<feature type="transmembrane region" description="Helical" evidence="8">
    <location>
        <begin position="454"/>
        <end position="474"/>
    </location>
</feature>
<feature type="transmembrane region" description="Helical" evidence="8">
    <location>
        <begin position="218"/>
        <end position="238"/>
    </location>
</feature>
<comment type="caution">
    <text evidence="10">The sequence shown here is derived from an EMBL/GenBank/DDBJ whole genome shotgun (WGS) entry which is preliminary data.</text>
</comment>
<feature type="domain" description="ABC transmembrane type-1" evidence="9">
    <location>
        <begin position="380"/>
        <end position="574"/>
    </location>
</feature>
<evidence type="ECO:0000259" key="9">
    <source>
        <dbReference type="PROSITE" id="PS50928"/>
    </source>
</evidence>
<comment type="subcellular location">
    <subcellularLocation>
        <location evidence="1">Cell inner membrane</location>
        <topology evidence="1">Multi-pass membrane protein</topology>
    </subcellularLocation>
    <subcellularLocation>
        <location evidence="8">Cell membrane</location>
        <topology evidence="8">Multi-pass membrane protein</topology>
    </subcellularLocation>
</comment>
<dbReference type="AlphaFoldDB" id="A0A7W9GUD5"/>
<feature type="domain" description="ABC transmembrane type-1" evidence="9">
    <location>
        <begin position="78"/>
        <end position="291"/>
    </location>
</feature>
<keyword evidence="6 8" id="KW-1133">Transmembrane helix</keyword>
<dbReference type="Gene3D" id="1.10.3720.10">
    <property type="entry name" value="MetI-like"/>
    <property type="match status" value="2"/>
</dbReference>
<feature type="transmembrane region" description="Helical" evidence="8">
    <location>
        <begin position="506"/>
        <end position="536"/>
    </location>
</feature>
<keyword evidence="3" id="KW-1003">Cell membrane</keyword>
<feature type="transmembrane region" description="Helical" evidence="8">
    <location>
        <begin position="113"/>
        <end position="133"/>
    </location>
</feature>
<keyword evidence="11" id="KW-1185">Reference proteome</keyword>
<feature type="transmembrane region" description="Helical" evidence="8">
    <location>
        <begin position="82"/>
        <end position="101"/>
    </location>
</feature>
<evidence type="ECO:0000256" key="2">
    <source>
        <dbReference type="ARBA" id="ARBA00022448"/>
    </source>
</evidence>
<reference evidence="10 11" key="1">
    <citation type="submission" date="2020-08" db="EMBL/GenBank/DDBJ databases">
        <title>Sequencing the genomes of 1000 actinobacteria strains.</title>
        <authorList>
            <person name="Klenk H.-P."/>
        </authorList>
    </citation>
    <scope>NUCLEOTIDE SEQUENCE [LARGE SCALE GENOMIC DNA]</scope>
    <source>
        <strain evidence="10 11">DSM 102122</strain>
    </source>
</reference>
<dbReference type="PROSITE" id="PS50928">
    <property type="entry name" value="ABC_TM1"/>
    <property type="match status" value="2"/>
</dbReference>
<protein>
    <submittedName>
        <fullName evidence="10">Iron(III) transport system permease protein</fullName>
    </submittedName>
</protein>
<dbReference type="RefSeq" id="WP_184826093.1">
    <property type="nucleotide sequence ID" value="NZ_JACHMM010000001.1"/>
</dbReference>
<name>A0A7W9GUD5_9ACTN</name>
<feature type="transmembrane region" description="Helical" evidence="8">
    <location>
        <begin position="556"/>
        <end position="576"/>
    </location>
</feature>
<feature type="transmembrane region" description="Helical" evidence="8">
    <location>
        <begin position="385"/>
        <end position="406"/>
    </location>
</feature>
<dbReference type="GO" id="GO:0055085">
    <property type="term" value="P:transmembrane transport"/>
    <property type="evidence" value="ECO:0007669"/>
    <property type="project" value="InterPro"/>
</dbReference>
<dbReference type="SUPFAM" id="SSF161098">
    <property type="entry name" value="MetI-like"/>
    <property type="match status" value="2"/>
</dbReference>
<comment type="similarity">
    <text evidence="8">Belongs to the binding-protein-dependent transport system permease family.</text>
</comment>
<feature type="transmembrane region" description="Helical" evidence="8">
    <location>
        <begin position="21"/>
        <end position="45"/>
    </location>
</feature>
<evidence type="ECO:0000313" key="11">
    <source>
        <dbReference type="Proteomes" id="UP000542813"/>
    </source>
</evidence>
<dbReference type="PANTHER" id="PTHR43357">
    <property type="entry name" value="INNER MEMBRANE ABC TRANSPORTER PERMEASE PROTEIN YDCV"/>
    <property type="match status" value="1"/>
</dbReference>
<feature type="transmembrane region" description="Helical" evidence="8">
    <location>
        <begin position="321"/>
        <end position="345"/>
    </location>
</feature>
<evidence type="ECO:0000256" key="1">
    <source>
        <dbReference type="ARBA" id="ARBA00004429"/>
    </source>
</evidence>
<feature type="transmembrane region" description="Helical" evidence="8">
    <location>
        <begin position="418"/>
        <end position="442"/>
    </location>
</feature>
<feature type="transmembrane region" description="Helical" evidence="8">
    <location>
        <begin position="270"/>
        <end position="292"/>
    </location>
</feature>
<evidence type="ECO:0000256" key="8">
    <source>
        <dbReference type="RuleBase" id="RU363032"/>
    </source>
</evidence>
<dbReference type="GO" id="GO:0005886">
    <property type="term" value="C:plasma membrane"/>
    <property type="evidence" value="ECO:0007669"/>
    <property type="project" value="UniProtKB-SubCell"/>
</dbReference>
<organism evidence="10 11">
    <name type="scientific">Jiangella mangrovi</name>
    <dbReference type="NCBI Taxonomy" id="1524084"/>
    <lineage>
        <taxon>Bacteria</taxon>
        <taxon>Bacillati</taxon>
        <taxon>Actinomycetota</taxon>
        <taxon>Actinomycetes</taxon>
        <taxon>Jiangellales</taxon>
        <taxon>Jiangellaceae</taxon>
        <taxon>Jiangella</taxon>
    </lineage>
</organism>
<keyword evidence="5 8" id="KW-0812">Transmembrane</keyword>
<dbReference type="InterPro" id="IPR035906">
    <property type="entry name" value="MetI-like_sf"/>
</dbReference>
<keyword evidence="4" id="KW-0997">Cell inner membrane</keyword>
<dbReference type="CDD" id="cd06261">
    <property type="entry name" value="TM_PBP2"/>
    <property type="match status" value="2"/>
</dbReference>
<dbReference type="PANTHER" id="PTHR43357:SF4">
    <property type="entry name" value="INNER MEMBRANE ABC TRANSPORTER PERMEASE PROTEIN YDCV"/>
    <property type="match status" value="1"/>
</dbReference>
<keyword evidence="7 8" id="KW-0472">Membrane</keyword>
<dbReference type="EMBL" id="JACHMM010000001">
    <property type="protein sequence ID" value="MBB5790204.1"/>
    <property type="molecule type" value="Genomic_DNA"/>
</dbReference>
<evidence type="ECO:0000256" key="6">
    <source>
        <dbReference type="ARBA" id="ARBA00022989"/>
    </source>
</evidence>
<keyword evidence="2 8" id="KW-0813">Transport</keyword>
<evidence type="ECO:0000313" key="10">
    <source>
        <dbReference type="EMBL" id="MBB5790204.1"/>
    </source>
</evidence>
<evidence type="ECO:0000256" key="5">
    <source>
        <dbReference type="ARBA" id="ARBA00022692"/>
    </source>
</evidence>
<sequence length="584" mass="64118">MSTERATAARWLRVFTVQRTATWLTAGIVIALVLVPLVTLLLASFRADGVTLPFDPGARFTLDGFGRVASDDQLWMLTRNTALFTAATLVVGIAISVLLAWIVERTDIAFRNLIFALVIAPIGIPMIVAGIAWSNLLAKKEGFVNTLLRGLFGLDGSEGPLNINTVYGMVFVEALIIVPFSFLLLTPVFRSMDPSLEEAAATSGAGAWGRLRRVVVPLLWPSLVAVVIYQFITVVQAFEIPVIIGLNADVRVFSTRVYEALQPTAGLPDYGVASIYSLLLLAVSLLPMIWYYRLIRRSERYTTVTGKGFRPRRLSLGRWRYPVYLFVGGYLLVAFVLPAVMMLWMSVQPFYTALTLDSLRRVNLDGYQALFTAEGLGPVVWNTTVLGVVSATLVTVLSVVHAWVLVRSRTRLSRVVDFLAFATHGIPGIVVGVSLLFGGLVLSRVTHIPLYGRVSILVIGMLIVTLGFATRILVSAVSRIHPELEEAALMCGASWRRTMTRIVGRLLMPAIVNTWVLAFVYAITNLSLTVILGTSQNRVLAVNLFTFWNFGKTQEAAAIAVILMLVSVVLTMIFRLRLGAGEER</sequence>
<accession>A0A7W9GUD5</accession>
<gene>
    <name evidence="10" type="ORF">HD601_004779</name>
</gene>
<evidence type="ECO:0000256" key="3">
    <source>
        <dbReference type="ARBA" id="ARBA00022475"/>
    </source>
</evidence>